<evidence type="ECO:0000256" key="11">
    <source>
        <dbReference type="SAM" id="Phobius"/>
    </source>
</evidence>
<reference evidence="12 13" key="1">
    <citation type="journal article" date="2010" name="Stand. Genomic Sci.">
        <title>Complete genome sequence of Haliangium ochraceum type strain (SMP-2).</title>
        <authorList>
            <consortium name="US DOE Joint Genome Institute (JGI-PGF)"/>
            <person name="Ivanova N."/>
            <person name="Daum C."/>
            <person name="Lang E."/>
            <person name="Abt B."/>
            <person name="Kopitz M."/>
            <person name="Saunders E."/>
            <person name="Lapidus A."/>
            <person name="Lucas S."/>
            <person name="Glavina Del Rio T."/>
            <person name="Nolan M."/>
            <person name="Tice H."/>
            <person name="Copeland A."/>
            <person name="Cheng J.F."/>
            <person name="Chen F."/>
            <person name="Bruce D."/>
            <person name="Goodwin L."/>
            <person name="Pitluck S."/>
            <person name="Mavromatis K."/>
            <person name="Pati A."/>
            <person name="Mikhailova N."/>
            <person name="Chen A."/>
            <person name="Palaniappan K."/>
            <person name="Land M."/>
            <person name="Hauser L."/>
            <person name="Chang Y.J."/>
            <person name="Jeffries C.D."/>
            <person name="Detter J.C."/>
            <person name="Brettin T."/>
            <person name="Rohde M."/>
            <person name="Goker M."/>
            <person name="Bristow J."/>
            <person name="Markowitz V."/>
            <person name="Eisen J.A."/>
            <person name="Hugenholtz P."/>
            <person name="Kyrpides N.C."/>
            <person name="Klenk H.P."/>
        </authorList>
    </citation>
    <scope>NUCLEOTIDE SEQUENCE [LARGE SCALE GENOMIC DNA]</scope>
    <source>
        <strain evidence="13">DSM 14365 / CIP 107738 / JCM 11303 / AJ 13395 / SMP-2</strain>
    </source>
</reference>
<protein>
    <recommendedName>
        <fullName evidence="3">Sec translocon accessory complex subunit YajC</fullName>
    </recommendedName>
</protein>
<dbReference type="Proteomes" id="UP000001880">
    <property type="component" value="Chromosome"/>
</dbReference>
<sequence length="96" mass="10762">MGQASPLIMMVLMFGIFYFLLIRPQVKRQKEHQKLLERLDKGDMVVTRGGLVGKISGTSGSMLTIELQEKVRVRVMRSHVEGKFDPSSAETVQKAA</sequence>
<evidence type="ECO:0000313" key="12">
    <source>
        <dbReference type="EMBL" id="ACY14932.1"/>
    </source>
</evidence>
<dbReference type="STRING" id="502025.Hoch_2395"/>
<organism evidence="12 13">
    <name type="scientific">Haliangium ochraceum (strain DSM 14365 / JCM 11303 / SMP-2)</name>
    <dbReference type="NCBI Taxonomy" id="502025"/>
    <lineage>
        <taxon>Bacteria</taxon>
        <taxon>Pseudomonadati</taxon>
        <taxon>Myxococcota</taxon>
        <taxon>Polyangia</taxon>
        <taxon>Haliangiales</taxon>
        <taxon>Kofleriaceae</taxon>
        <taxon>Haliangium</taxon>
    </lineage>
</organism>
<comment type="subcellular location">
    <subcellularLocation>
        <location evidence="1">Cell membrane</location>
        <topology evidence="1">Single-pass membrane protein</topology>
    </subcellularLocation>
</comment>
<keyword evidence="13" id="KW-1185">Reference proteome</keyword>
<evidence type="ECO:0000256" key="2">
    <source>
        <dbReference type="ARBA" id="ARBA00006742"/>
    </source>
</evidence>
<evidence type="ECO:0000256" key="6">
    <source>
        <dbReference type="ARBA" id="ARBA00022692"/>
    </source>
</evidence>
<keyword evidence="7" id="KW-0653">Protein transport</keyword>
<dbReference type="KEGG" id="hoh:Hoch_2395"/>
<dbReference type="GO" id="GO:0005886">
    <property type="term" value="C:plasma membrane"/>
    <property type="evidence" value="ECO:0007669"/>
    <property type="project" value="UniProtKB-SubCell"/>
</dbReference>
<keyword evidence="10 11" id="KW-0472">Membrane</keyword>
<dbReference type="EMBL" id="CP001804">
    <property type="protein sequence ID" value="ACY14932.1"/>
    <property type="molecule type" value="Genomic_DNA"/>
</dbReference>
<gene>
    <name evidence="12" type="ordered locus">Hoch_2395</name>
</gene>
<keyword evidence="5" id="KW-1003">Cell membrane</keyword>
<dbReference type="NCBIfam" id="TIGR00739">
    <property type="entry name" value="yajC"/>
    <property type="match status" value="1"/>
</dbReference>
<dbReference type="SMART" id="SM01323">
    <property type="entry name" value="YajC"/>
    <property type="match status" value="1"/>
</dbReference>
<dbReference type="HOGENOM" id="CLU_116157_5_2_7"/>
<proteinExistence type="inferred from homology"/>
<dbReference type="eggNOG" id="COG1862">
    <property type="taxonomic scope" value="Bacteria"/>
</dbReference>
<dbReference type="PANTHER" id="PTHR33909">
    <property type="entry name" value="SEC TRANSLOCON ACCESSORY COMPLEX SUBUNIT YAJC"/>
    <property type="match status" value="1"/>
</dbReference>
<evidence type="ECO:0000256" key="7">
    <source>
        <dbReference type="ARBA" id="ARBA00022927"/>
    </source>
</evidence>
<keyword evidence="9" id="KW-0811">Translocation</keyword>
<evidence type="ECO:0000256" key="3">
    <source>
        <dbReference type="ARBA" id="ARBA00014962"/>
    </source>
</evidence>
<keyword evidence="8 11" id="KW-1133">Transmembrane helix</keyword>
<dbReference type="Pfam" id="PF02699">
    <property type="entry name" value="YajC"/>
    <property type="match status" value="1"/>
</dbReference>
<dbReference type="PRINTS" id="PR01853">
    <property type="entry name" value="YAJCTRNLCASE"/>
</dbReference>
<dbReference type="PANTHER" id="PTHR33909:SF1">
    <property type="entry name" value="SEC TRANSLOCON ACCESSORY COMPLEX SUBUNIT YAJC"/>
    <property type="match status" value="1"/>
</dbReference>
<evidence type="ECO:0000256" key="8">
    <source>
        <dbReference type="ARBA" id="ARBA00022989"/>
    </source>
</evidence>
<accession>D0LJ85</accession>
<comment type="similarity">
    <text evidence="2">Belongs to the YajC family.</text>
</comment>
<dbReference type="InterPro" id="IPR003849">
    <property type="entry name" value="Preprotein_translocase_YajC"/>
</dbReference>
<evidence type="ECO:0000256" key="4">
    <source>
        <dbReference type="ARBA" id="ARBA00022448"/>
    </source>
</evidence>
<keyword evidence="6 11" id="KW-0812">Transmembrane</keyword>
<dbReference type="GO" id="GO:0015031">
    <property type="term" value="P:protein transport"/>
    <property type="evidence" value="ECO:0007669"/>
    <property type="project" value="UniProtKB-KW"/>
</dbReference>
<evidence type="ECO:0000256" key="10">
    <source>
        <dbReference type="ARBA" id="ARBA00023136"/>
    </source>
</evidence>
<evidence type="ECO:0000256" key="5">
    <source>
        <dbReference type="ARBA" id="ARBA00022475"/>
    </source>
</evidence>
<name>D0LJ85_HALO1</name>
<feature type="transmembrane region" description="Helical" evidence="11">
    <location>
        <begin position="6"/>
        <end position="22"/>
    </location>
</feature>
<keyword evidence="4" id="KW-0813">Transport</keyword>
<evidence type="ECO:0000256" key="9">
    <source>
        <dbReference type="ARBA" id="ARBA00023010"/>
    </source>
</evidence>
<evidence type="ECO:0000313" key="13">
    <source>
        <dbReference type="Proteomes" id="UP000001880"/>
    </source>
</evidence>
<dbReference type="AlphaFoldDB" id="D0LJ85"/>
<evidence type="ECO:0000256" key="1">
    <source>
        <dbReference type="ARBA" id="ARBA00004162"/>
    </source>
</evidence>